<evidence type="ECO:0000313" key="3">
    <source>
        <dbReference type="Proteomes" id="UP001143474"/>
    </source>
</evidence>
<dbReference type="InterPro" id="IPR052907">
    <property type="entry name" value="Beta-lactamase/esterase"/>
</dbReference>
<dbReference type="InterPro" id="IPR001466">
    <property type="entry name" value="Beta-lactam-related"/>
</dbReference>
<dbReference type="SUPFAM" id="SSF56601">
    <property type="entry name" value="beta-lactamase/transpeptidase-like"/>
    <property type="match status" value="1"/>
</dbReference>
<reference evidence="2" key="2">
    <citation type="submission" date="2023-01" db="EMBL/GenBank/DDBJ databases">
        <authorList>
            <person name="Sun Q."/>
            <person name="Evtushenko L."/>
        </authorList>
    </citation>
    <scope>NUCLEOTIDE SEQUENCE</scope>
    <source>
        <strain evidence="2">VKM Ac-2007</strain>
    </source>
</reference>
<evidence type="ECO:0000313" key="2">
    <source>
        <dbReference type="EMBL" id="GLK14000.1"/>
    </source>
</evidence>
<dbReference type="EMBL" id="BSEV01000027">
    <property type="protein sequence ID" value="GLK14000.1"/>
    <property type="molecule type" value="Genomic_DNA"/>
</dbReference>
<comment type="caution">
    <text evidence="2">The sequence shown here is derived from an EMBL/GenBank/DDBJ whole genome shotgun (WGS) entry which is preliminary data.</text>
</comment>
<protein>
    <recommendedName>
        <fullName evidence="1">Beta-lactamase-related domain-containing protein</fullName>
    </recommendedName>
</protein>
<proteinExistence type="predicted"/>
<accession>A0A9W6IAQ8</accession>
<evidence type="ECO:0000259" key="1">
    <source>
        <dbReference type="Pfam" id="PF00144"/>
    </source>
</evidence>
<dbReference type="Gene3D" id="3.40.710.10">
    <property type="entry name" value="DD-peptidase/beta-lactamase superfamily"/>
    <property type="match status" value="1"/>
</dbReference>
<name>A0A9W6IAQ8_9ACTN</name>
<feature type="domain" description="Beta-lactamase-related" evidence="1">
    <location>
        <begin position="30"/>
        <end position="155"/>
    </location>
</feature>
<dbReference type="Pfam" id="PF00144">
    <property type="entry name" value="Beta-lactamase"/>
    <property type="match status" value="1"/>
</dbReference>
<gene>
    <name evidence="2" type="ORF">GCM10017600_74120</name>
</gene>
<sequence>MPGPESLIIRMVTMNGALVFPGLREPHGWNDPALLAAELPGAGAVSSARGLATLYAAAATGVGGSARLLARDTVTDAVRELSAGASWSGLPDVGARWGAGFLLDAPRFRPMLGGRSFGNDGAGGQFAFGDDEFGVGFGYVANRMIGHGDGRAGRLVAAVRECLTGR</sequence>
<keyword evidence="3" id="KW-1185">Reference proteome</keyword>
<dbReference type="Proteomes" id="UP001143474">
    <property type="component" value="Unassembled WGS sequence"/>
</dbReference>
<dbReference type="AlphaFoldDB" id="A0A9W6IAQ8"/>
<dbReference type="PANTHER" id="PTHR43319:SF3">
    <property type="entry name" value="BETA-LACTAMASE-RELATED DOMAIN-CONTAINING PROTEIN"/>
    <property type="match status" value="1"/>
</dbReference>
<reference evidence="2" key="1">
    <citation type="journal article" date="2014" name="Int. J. Syst. Evol. Microbiol.">
        <title>Complete genome sequence of Corynebacterium casei LMG S-19264T (=DSM 44701T), isolated from a smear-ripened cheese.</title>
        <authorList>
            <consortium name="US DOE Joint Genome Institute (JGI-PGF)"/>
            <person name="Walter F."/>
            <person name="Albersmeier A."/>
            <person name="Kalinowski J."/>
            <person name="Ruckert C."/>
        </authorList>
    </citation>
    <scope>NUCLEOTIDE SEQUENCE</scope>
    <source>
        <strain evidence="2">VKM Ac-2007</strain>
    </source>
</reference>
<organism evidence="2 3">
    <name type="scientific">Streptosporangium carneum</name>
    <dbReference type="NCBI Taxonomy" id="47481"/>
    <lineage>
        <taxon>Bacteria</taxon>
        <taxon>Bacillati</taxon>
        <taxon>Actinomycetota</taxon>
        <taxon>Actinomycetes</taxon>
        <taxon>Streptosporangiales</taxon>
        <taxon>Streptosporangiaceae</taxon>
        <taxon>Streptosporangium</taxon>
    </lineage>
</organism>
<dbReference type="InterPro" id="IPR012338">
    <property type="entry name" value="Beta-lactam/transpept-like"/>
</dbReference>
<dbReference type="PANTHER" id="PTHR43319">
    <property type="entry name" value="BETA-LACTAMASE-RELATED"/>
    <property type="match status" value="1"/>
</dbReference>